<evidence type="ECO:0000313" key="18">
    <source>
        <dbReference type="Proteomes" id="UP000532204"/>
    </source>
</evidence>
<dbReference type="Proteomes" id="UP000532204">
    <property type="component" value="Unassembled WGS sequence"/>
</dbReference>
<dbReference type="InterPro" id="IPR002295">
    <property type="entry name" value="N4/N6-MTase_EcoPI_Mod-like"/>
</dbReference>
<dbReference type="EMBL" id="CP070393">
    <property type="protein sequence ID" value="QRZ96566.1"/>
    <property type="molecule type" value="Genomic_DNA"/>
</dbReference>
<reference evidence="10" key="2">
    <citation type="journal article" date="2018" name="Genome Biol.">
        <title>SKESA: strategic k-mer extension for scrupulous assemblies.</title>
        <authorList>
            <person name="Souvorov A."/>
            <person name="Agarwala R."/>
            <person name="Lipman D.J."/>
        </authorList>
    </citation>
    <scope>NUCLEOTIDE SEQUENCE [LARGE SCALE GENOMIC DNA]</scope>
    <source>
        <strain evidence="10">AMC_487</strain>
    </source>
</reference>
<reference evidence="11 15" key="1">
    <citation type="submission" date="2016-10" db="EMBL/GenBank/DDBJ databases">
        <title>Whole genome sequences of antibiotic resistant commensal Escherichia coli from healthy Australian adults.</title>
        <authorList>
            <person name="Moran R.A."/>
            <person name="Anantham S."/>
            <person name="Nigro S.J."/>
            <person name="Holt K.E."/>
            <person name="Hall R.M."/>
        </authorList>
    </citation>
    <scope>NUCLEOTIDE SEQUENCE [LARGE SCALE GENOMIC DNA]</scope>
    <source>
        <strain evidence="11 15">2.3-R4</strain>
    </source>
</reference>
<protein>
    <recommendedName>
        <fullName evidence="2">site-specific DNA-methyltransferase (adenine-specific)</fullName>
        <ecNumber evidence="2">2.1.1.72</ecNumber>
    </recommendedName>
</protein>
<feature type="domain" description="DNA methylase N-4/N-6" evidence="7">
    <location>
        <begin position="125"/>
        <end position="498"/>
    </location>
</feature>
<evidence type="ECO:0000313" key="15">
    <source>
        <dbReference type="Proteomes" id="UP000188855"/>
    </source>
</evidence>
<comment type="similarity">
    <text evidence="1">Belongs to the N(4)/N(6)-methyltransferase family.</text>
</comment>
<dbReference type="Proteomes" id="UP000845800">
    <property type="component" value="Unassembled WGS sequence"/>
</dbReference>
<dbReference type="Proteomes" id="UP000253687">
    <property type="component" value="Unassembled WGS sequence"/>
</dbReference>
<reference evidence="14 17" key="4">
    <citation type="submission" date="2018-07" db="EMBL/GenBank/DDBJ databases">
        <title>Whole Genome Sequence Analysis of Avian Pathogenic E. coli - An Australian Perspective.</title>
        <authorList>
            <person name="Cummins M.L."/>
            <person name="Reid C.J."/>
            <person name="Roy Chowdhury P."/>
            <person name="Bushell R."/>
            <person name="Esbert N."/>
            <person name="Tivendale K.A."/>
            <person name="Noormohammadi A.H."/>
            <person name="Islam S."/>
            <person name="Marenda M.S."/>
            <person name="Browning G.F."/>
            <person name="Markham P.F."/>
            <person name="Djordjevic S.P."/>
        </authorList>
    </citation>
    <scope>NUCLEOTIDE SEQUENCE [LARGE SCALE GENOMIC DNA]</scope>
    <source>
        <strain evidence="14 17">AVC211</strain>
    </source>
</reference>
<dbReference type="REBASE" id="114827">
    <property type="entry name" value="M.EcoD22ORF27410P"/>
</dbReference>
<dbReference type="Gene3D" id="3.40.50.150">
    <property type="entry name" value="Vaccinia Virus protein VP39"/>
    <property type="match status" value="1"/>
</dbReference>
<evidence type="ECO:0000256" key="4">
    <source>
        <dbReference type="ARBA" id="ARBA00022679"/>
    </source>
</evidence>
<dbReference type="GO" id="GO:0032259">
    <property type="term" value="P:methylation"/>
    <property type="evidence" value="ECO:0007669"/>
    <property type="project" value="UniProtKB-KW"/>
</dbReference>
<dbReference type="Proteomes" id="UP000188855">
    <property type="component" value="Unassembled WGS sequence"/>
</dbReference>
<dbReference type="EMBL" id="AASEBA010000157">
    <property type="protein sequence ID" value="EFC9752906.1"/>
    <property type="molecule type" value="Genomic_DNA"/>
</dbReference>
<dbReference type="InterPro" id="IPR002941">
    <property type="entry name" value="DNA_methylase_N4/N6"/>
</dbReference>
<evidence type="ECO:0000259" key="7">
    <source>
        <dbReference type="Pfam" id="PF01555"/>
    </source>
</evidence>
<evidence type="ECO:0000256" key="3">
    <source>
        <dbReference type="ARBA" id="ARBA00022603"/>
    </source>
</evidence>
<reference evidence="12 16" key="3">
    <citation type="submission" date="2018-04" db="EMBL/GenBank/DDBJ databases">
        <title>Draft Genomic Sequencing Of Potential Extraintestinal Pathogenic Escherichia coli B8S56 Isolated from Retail Chicken Skin.</title>
        <authorList>
            <person name="Xu A."/>
            <person name="Tilman S."/>
            <person name="Wisser-Parker K."/>
            <person name="Scullen O.J."/>
            <person name="Sommers C."/>
        </authorList>
    </citation>
    <scope>NUCLEOTIDE SEQUENCE [LARGE SCALE GENOMIC DNA]</scope>
    <source>
        <strain evidence="12 16">B8S56</strain>
    </source>
</reference>
<evidence type="ECO:0000259" key="8">
    <source>
        <dbReference type="Pfam" id="PF18273"/>
    </source>
</evidence>
<dbReference type="GO" id="GO:0004519">
    <property type="term" value="F:endonuclease activity"/>
    <property type="evidence" value="ECO:0007669"/>
    <property type="project" value="UniProtKB-KW"/>
</dbReference>
<reference evidence="13" key="7">
    <citation type="submission" date="2021-02" db="EMBL/GenBank/DDBJ databases">
        <title>Co-localization of colistin and carbapenem -resistance genes on a novel transferable IncHI2 plasmid in Escherichia coli from chicken-origin.</title>
        <authorList>
            <person name="Hoffmann M."/>
            <person name="Balkey M."/>
            <person name="Ronco T."/>
            <person name="Hendriksen R.S."/>
        </authorList>
    </citation>
    <scope>NUCLEOTIDE SEQUENCE</scope>
    <source>
        <strain evidence="13">CFSAN083829</strain>
    </source>
</reference>
<evidence type="ECO:0000313" key="13">
    <source>
        <dbReference type="EMBL" id="QRZ96566.1"/>
    </source>
</evidence>
<dbReference type="GO" id="GO:0003677">
    <property type="term" value="F:DNA binding"/>
    <property type="evidence" value="ECO:0007669"/>
    <property type="project" value="InterPro"/>
</dbReference>
<dbReference type="Proteomes" id="UP000245761">
    <property type="component" value="Unassembled WGS sequence"/>
</dbReference>
<dbReference type="REBASE" id="291239">
    <property type="entry name" value="M.EcoB7S3ORF27795P"/>
</dbReference>
<evidence type="ECO:0000313" key="9">
    <source>
        <dbReference type="EMBL" id="EFC9752906.1"/>
    </source>
</evidence>
<dbReference type="InterPro" id="IPR002052">
    <property type="entry name" value="DNA_methylase_N6_adenine_CS"/>
</dbReference>
<feature type="domain" description="Type III R-M EcoP15I C-terminal" evidence="8">
    <location>
        <begin position="575"/>
        <end position="670"/>
    </location>
</feature>
<dbReference type="EC" id="2.1.1.72" evidence="2"/>
<evidence type="ECO:0000256" key="5">
    <source>
        <dbReference type="ARBA" id="ARBA00022691"/>
    </source>
</evidence>
<keyword evidence="5" id="KW-0949">S-adenosyl-L-methionine</keyword>
<dbReference type="PRINTS" id="PR00506">
    <property type="entry name" value="D21N6MTFRASE"/>
</dbReference>
<dbReference type="Proteomes" id="UP000663166">
    <property type="component" value="Chromosome"/>
</dbReference>
<keyword evidence="4 12" id="KW-0808">Transferase</keyword>
<dbReference type="GO" id="GO:0008170">
    <property type="term" value="F:N-methyltransferase activity"/>
    <property type="evidence" value="ECO:0007669"/>
    <property type="project" value="InterPro"/>
</dbReference>
<dbReference type="EMBL" id="QEMT01000059">
    <property type="protein sequence ID" value="PWH57759.1"/>
    <property type="molecule type" value="Genomic_DNA"/>
</dbReference>
<reference evidence="10" key="6">
    <citation type="submission" date="2020-03" db="EMBL/GenBank/DDBJ databases">
        <authorList>
            <consortium name="NCBI Pathogen Detection Project"/>
        </authorList>
    </citation>
    <scope>NUCLEOTIDE SEQUENCE</scope>
    <source>
        <strain evidence="10">AMC_487</strain>
    </source>
</reference>
<dbReference type="RefSeq" id="WP_021577922.1">
    <property type="nucleotide sequence ID" value="NZ_CABGZL010000034.1"/>
</dbReference>
<dbReference type="AlphaFoldDB" id="A0A0D8W3P4"/>
<keyword evidence="11" id="KW-0255">Endonuclease</keyword>
<dbReference type="InterPro" id="IPR041405">
    <property type="entry name" value="T3RM_EcoP15I_C"/>
</dbReference>
<sequence length="678" mass="77638">MNTQPQFQLKKETLFSETETTNSKQLAILKANFPQCFDKNGAFIQEKLLEIVKSSDVELSKESYSLNWLGKSYARLLANLPPKTLLSEDKDHNQREENKNSQNLLIKGDNLEVLKHMVNAYSEKVKMIYIDPPYNTGKDGFAYNDDRKFTPEQLSDLAGIDLDEAKRILEFTTNGSSSHSAWLTFIYPRLYIARELLREDGVIFISIDENELNQLKTICDEIFGEANFIENIVWNKRIPKNDKGIGNIHEYILAYAKNNEISKEFLMRKDGIDDVYQFIEKLKKEKVPLDKAEQQLKKFYSSNGYDRGITLYNCLNEDYRPWGKINMSWPNADSFGPTYEVLHPLTNNPVKIPDRGWRWKEGTFNHIAKRIDGKYADIKKLHDGSVICGGIWFASTENTQPSSVKFLDEVEEFLLRSIISTKSDGGVEVENLFGGKGYFSYPKPTSLIKTLFGSVKTEDKDIYLDFFAGSGTTAHGILELNIEDGRKRNFICVQLDEETDKKKQAYKEGYKSIFNITKDRIIKAGKKLKKDNPNYNGDLGFKIFETVHNFRVKDESELTLSNLSFFDDAVLTPEQYDTLLTTWCVYDGSLLTTPIEDIDLNGYKAHLCDGRLYLIAPNFTSEALKALLQKLDADKDFAPNKVVFYGSNFESAKQMELNEALKSYANKKSIDLDLVVRN</sequence>
<dbReference type="REBASE" id="462271">
    <property type="entry name" value="M.Eco3829ORF22545P"/>
</dbReference>
<dbReference type="PROSITE" id="PS00092">
    <property type="entry name" value="N6_MTASE"/>
    <property type="match status" value="1"/>
</dbReference>
<evidence type="ECO:0000256" key="1">
    <source>
        <dbReference type="ARBA" id="ARBA00006594"/>
    </source>
</evidence>
<comment type="catalytic activity">
    <reaction evidence="6">
        <text>a 2'-deoxyadenosine in DNA + S-adenosyl-L-methionine = an N(6)-methyl-2'-deoxyadenosine in DNA + S-adenosyl-L-homocysteine + H(+)</text>
        <dbReference type="Rhea" id="RHEA:15197"/>
        <dbReference type="Rhea" id="RHEA-COMP:12418"/>
        <dbReference type="Rhea" id="RHEA-COMP:12419"/>
        <dbReference type="ChEBI" id="CHEBI:15378"/>
        <dbReference type="ChEBI" id="CHEBI:57856"/>
        <dbReference type="ChEBI" id="CHEBI:59789"/>
        <dbReference type="ChEBI" id="CHEBI:90615"/>
        <dbReference type="ChEBI" id="CHEBI:90616"/>
        <dbReference type="EC" id="2.1.1.72"/>
    </reaction>
</comment>
<evidence type="ECO:0000256" key="2">
    <source>
        <dbReference type="ARBA" id="ARBA00011900"/>
    </source>
</evidence>
<dbReference type="InterPro" id="IPR029063">
    <property type="entry name" value="SAM-dependent_MTases_sf"/>
</dbReference>
<evidence type="ECO:0000313" key="11">
    <source>
        <dbReference type="EMBL" id="OOK24696.1"/>
    </source>
</evidence>
<reference evidence="9 18" key="5">
    <citation type="submission" date="2019-05" db="EMBL/GenBank/DDBJ databases">
        <authorList>
            <consortium name="NARMS: The National Antimicrobial Resistance Monitoring System"/>
        </authorList>
    </citation>
    <scope>NUCLEOTIDE SEQUENCE [LARGE SCALE GENOMIC DNA]</scope>
    <source>
        <strain evidence="9 18">CVM N18EC122</strain>
    </source>
</reference>
<dbReference type="Pfam" id="PF18273">
    <property type="entry name" value="T3RM_EcoP15I_C"/>
    <property type="match status" value="1"/>
</dbReference>
<evidence type="ECO:0000313" key="16">
    <source>
        <dbReference type="Proteomes" id="UP000245761"/>
    </source>
</evidence>
<dbReference type="EMBL" id="MPAF01000060">
    <property type="protein sequence ID" value="OOK24696.1"/>
    <property type="molecule type" value="Genomic_DNA"/>
</dbReference>
<proteinExistence type="inferred from homology"/>
<dbReference type="PIRSF" id="PIRSF015855">
    <property type="entry name" value="TypeIII_Mtase_mKpnI"/>
    <property type="match status" value="1"/>
</dbReference>
<dbReference type="REBASE" id="291377">
    <property type="entry name" value="M.EcoB8S56ORF23140P"/>
</dbReference>
<dbReference type="GO" id="GO:0009007">
    <property type="term" value="F:site-specific DNA-methyltransferase (adenine-specific) activity"/>
    <property type="evidence" value="ECO:0007669"/>
    <property type="project" value="UniProtKB-EC"/>
</dbReference>
<organism evidence="12 16">
    <name type="scientific">Escherichia coli</name>
    <dbReference type="NCBI Taxonomy" id="562"/>
    <lineage>
        <taxon>Bacteria</taxon>
        <taxon>Pseudomonadati</taxon>
        <taxon>Pseudomonadota</taxon>
        <taxon>Gammaproteobacteria</taxon>
        <taxon>Enterobacterales</taxon>
        <taxon>Enterobacteriaceae</taxon>
        <taxon>Escherichia</taxon>
    </lineage>
</organism>
<dbReference type="EMBL" id="QOGZ01000057">
    <property type="protein sequence ID" value="RDA32609.1"/>
    <property type="molecule type" value="Genomic_DNA"/>
</dbReference>
<evidence type="ECO:0000313" key="12">
    <source>
        <dbReference type="EMBL" id="PWH57759.1"/>
    </source>
</evidence>
<evidence type="ECO:0000313" key="10">
    <source>
        <dbReference type="EMBL" id="HAI5334752.1"/>
    </source>
</evidence>
<name>A0A0D8W3P4_ECOLX</name>
<evidence type="ECO:0000313" key="17">
    <source>
        <dbReference type="Proteomes" id="UP000253687"/>
    </source>
</evidence>
<dbReference type="EMBL" id="DABERK010000039">
    <property type="protein sequence ID" value="HAI5334752.1"/>
    <property type="molecule type" value="Genomic_DNA"/>
</dbReference>
<accession>A0A0D8W3P4</accession>
<keyword evidence="11" id="KW-0378">Hydrolase</keyword>
<dbReference type="SUPFAM" id="SSF53335">
    <property type="entry name" value="S-adenosyl-L-methionine-dependent methyltransferases"/>
    <property type="match status" value="1"/>
</dbReference>
<gene>
    <name evidence="11" type="ORF">BMT91_22650</name>
    <name evidence="12" type="ORF">DD762_23140</name>
    <name evidence="14" type="ORF">DTL43_24970</name>
    <name evidence="9" type="ORF">E6D34_27715</name>
    <name evidence="10" type="ORF">HJQ60_004832</name>
    <name evidence="13" type="ORF">JNP96_22545</name>
</gene>
<evidence type="ECO:0000313" key="14">
    <source>
        <dbReference type="EMBL" id="RDA32609.1"/>
    </source>
</evidence>
<dbReference type="Pfam" id="PF01555">
    <property type="entry name" value="N6_N4_Mtase"/>
    <property type="match status" value="1"/>
</dbReference>
<evidence type="ECO:0000256" key="6">
    <source>
        <dbReference type="ARBA" id="ARBA00047942"/>
    </source>
</evidence>
<keyword evidence="3 12" id="KW-0489">Methyltransferase</keyword>
<keyword evidence="11" id="KW-0540">Nuclease</keyword>